<gene>
    <name evidence="2" type="ORF">ILEXP_LOCUS15944</name>
</gene>
<feature type="region of interest" description="Disordered" evidence="1">
    <location>
        <begin position="874"/>
        <end position="926"/>
    </location>
</feature>
<evidence type="ECO:0000313" key="3">
    <source>
        <dbReference type="Proteomes" id="UP001642360"/>
    </source>
</evidence>
<feature type="compositionally biased region" description="Polar residues" evidence="1">
    <location>
        <begin position="965"/>
        <end position="974"/>
    </location>
</feature>
<sequence>MQCTSYLHGCYPNNDLNIGANGNRWPPYYGDGTQKSTNLYNDLSPTFTTNQNLWHVKEILSQTILKHEATFRNQVLELHRLYRRQRELMEEIRLREKCEHHLRLQTFQSNLVFPQMPSEVEQKMWHISSLPWENPAGNCFYALNAENVQAFSSFVAGNNMKADCEPSLSKSHKEDCNLSLSRYALNAENVQAFSSFVAGNNVKADCEPSLSKSHKEDCNLSLSQNSNYGKRMLDLELPADEYIDSEEEERSKEKEVSEVPEVPYYPSKRISGSVVFSGGQGGPVSPDSFSRKTKHLVDLNEPIQLDDRGTPNSTSLLGSDTCHVEIPYKGHNLSGMLNSDFLLLNQEIVHTINAGKGFQDYSKMIYDRQQELQTYNDEAGKSGSNLSPLFQVSCQERLSRSCVELQGHERPRINLLDKVDQEMWSERTNLELKIPERNHNLCNDNYPVLVSYSIPTSNQLVTQSDVAKSEPSSVPSQRKAIHNLRHIPIAVQALPCVDTRTSLTKNSFHPSRNSTCSPRFESVPNSFSPEFQSKSMTLKAFSPLTSLNPLTRTGHNNSPSKHHDLSESFKDSTRMGVNFNSMRPSCLLDTTVSRENNRIAGVGKKPEDSVEGSHWFRAKSDSNSKLDEETQHLAVMESVFSHPFENGDFENREKMRVHDSWAAPDSSLDSGNCGTDDVAVHIGVANKVSDFCNHIDLNSLKIEDESSLAPATPTLVMKIAPGMDLEAPVSPENKECSPPRGESEEHQLETPSKQEDRDPETKLARTAAEAIFLISASGVPLCLDNATGKQSEASGDCLNWFSGIVCSMAGELEKEVETFLTGAADGDHNEILPNVIDNFDTMTLKPTEMEVEEYCCKRTRQTKNVTRPIFISSQQRTVQTRRARRRKDFQTESADTTMVTGSRRRNVGKNGCARGKRQSRSNGTQHTMYSLLKQQTNFNELGFREGCSVTGWGKNNRRRRGQRFPASNPSLIFT</sequence>
<dbReference type="PANTHER" id="PTHR33167:SF18">
    <property type="entry name" value="GB|AAF67766.1"/>
    <property type="match status" value="1"/>
</dbReference>
<evidence type="ECO:0000313" key="2">
    <source>
        <dbReference type="EMBL" id="CAK9148017.1"/>
    </source>
</evidence>
<accession>A0ABC8S129</accession>
<reference evidence="2 3" key="1">
    <citation type="submission" date="2024-02" db="EMBL/GenBank/DDBJ databases">
        <authorList>
            <person name="Vignale AGUSTIN F."/>
            <person name="Sosa J E."/>
            <person name="Modenutti C."/>
        </authorList>
    </citation>
    <scope>NUCLEOTIDE SEQUENCE [LARGE SCALE GENOMIC DNA]</scope>
</reference>
<dbReference type="Pfam" id="PF05904">
    <property type="entry name" value="DUF863"/>
    <property type="match status" value="1"/>
</dbReference>
<dbReference type="InterPro" id="IPR008581">
    <property type="entry name" value="DUF863_pln"/>
</dbReference>
<keyword evidence="3" id="KW-1185">Reference proteome</keyword>
<feature type="compositionally biased region" description="Basic and acidic residues" evidence="1">
    <location>
        <begin position="732"/>
        <end position="761"/>
    </location>
</feature>
<comment type="caution">
    <text evidence="2">The sequence shown here is derived from an EMBL/GenBank/DDBJ whole genome shotgun (WGS) entry which is preliminary data.</text>
</comment>
<feature type="region of interest" description="Disordered" evidence="1">
    <location>
        <begin position="954"/>
        <end position="974"/>
    </location>
</feature>
<dbReference type="Proteomes" id="UP001642360">
    <property type="component" value="Unassembled WGS sequence"/>
</dbReference>
<organism evidence="2 3">
    <name type="scientific">Ilex paraguariensis</name>
    <name type="common">yerba mate</name>
    <dbReference type="NCBI Taxonomy" id="185542"/>
    <lineage>
        <taxon>Eukaryota</taxon>
        <taxon>Viridiplantae</taxon>
        <taxon>Streptophyta</taxon>
        <taxon>Embryophyta</taxon>
        <taxon>Tracheophyta</taxon>
        <taxon>Spermatophyta</taxon>
        <taxon>Magnoliopsida</taxon>
        <taxon>eudicotyledons</taxon>
        <taxon>Gunneridae</taxon>
        <taxon>Pentapetalae</taxon>
        <taxon>asterids</taxon>
        <taxon>campanulids</taxon>
        <taxon>Aquifoliales</taxon>
        <taxon>Aquifoliaceae</taxon>
        <taxon>Ilex</taxon>
    </lineage>
</organism>
<evidence type="ECO:0000256" key="1">
    <source>
        <dbReference type="SAM" id="MobiDB-lite"/>
    </source>
</evidence>
<dbReference type="EMBL" id="CAUOFW020001724">
    <property type="protein sequence ID" value="CAK9148017.1"/>
    <property type="molecule type" value="Genomic_DNA"/>
</dbReference>
<proteinExistence type="predicted"/>
<protein>
    <submittedName>
        <fullName evidence="2">Uncharacterized protein</fullName>
    </submittedName>
</protein>
<feature type="compositionally biased region" description="Polar residues" evidence="1">
    <location>
        <begin position="891"/>
        <end position="900"/>
    </location>
</feature>
<dbReference type="PANTHER" id="PTHR33167">
    <property type="entry name" value="TRANSCRIPTION FACTOR, PUTATIVE (DUF863)-RELATED"/>
    <property type="match status" value="1"/>
</dbReference>
<name>A0ABC8S129_9AQUA</name>
<dbReference type="AlphaFoldDB" id="A0ABC8S129"/>
<feature type="region of interest" description="Disordered" evidence="1">
    <location>
        <begin position="724"/>
        <end position="761"/>
    </location>
</feature>